<evidence type="ECO:0000313" key="11">
    <source>
        <dbReference type="EMBL" id="ETE64224.1"/>
    </source>
</evidence>
<evidence type="ECO:0000259" key="10">
    <source>
        <dbReference type="Pfam" id="PF14051"/>
    </source>
</evidence>
<evidence type="ECO:0000256" key="9">
    <source>
        <dbReference type="SAM" id="Phobius"/>
    </source>
</evidence>
<evidence type="ECO:0000313" key="12">
    <source>
        <dbReference type="Proteomes" id="UP000018936"/>
    </source>
</evidence>
<dbReference type="OrthoDB" id="1903104at2759"/>
<evidence type="ECO:0000256" key="4">
    <source>
        <dbReference type="ARBA" id="ARBA00022771"/>
    </source>
</evidence>
<evidence type="ECO:0000256" key="5">
    <source>
        <dbReference type="ARBA" id="ARBA00022833"/>
    </source>
</evidence>
<dbReference type="GO" id="GO:0007399">
    <property type="term" value="P:nervous system development"/>
    <property type="evidence" value="ECO:0007669"/>
    <property type="project" value="TreeGrafter"/>
</dbReference>
<dbReference type="AlphaFoldDB" id="V8NPK5"/>
<keyword evidence="4" id="KW-0863">Zinc-finger</keyword>
<dbReference type="GO" id="GO:0071565">
    <property type="term" value="C:nBAF complex"/>
    <property type="evidence" value="ECO:0007669"/>
    <property type="project" value="TreeGrafter"/>
</dbReference>
<dbReference type="Pfam" id="PF14051">
    <property type="entry name" value="DPF1-3_N"/>
    <property type="match status" value="1"/>
</dbReference>
<feature type="domain" description="DPF1-3 N-terminal" evidence="10">
    <location>
        <begin position="156"/>
        <end position="209"/>
    </location>
</feature>
<name>V8NPK5_OPHHA</name>
<organism evidence="11 12">
    <name type="scientific">Ophiophagus hannah</name>
    <name type="common">King cobra</name>
    <name type="synonym">Naja hannah</name>
    <dbReference type="NCBI Taxonomy" id="8665"/>
    <lineage>
        <taxon>Eukaryota</taxon>
        <taxon>Metazoa</taxon>
        <taxon>Chordata</taxon>
        <taxon>Craniata</taxon>
        <taxon>Vertebrata</taxon>
        <taxon>Euteleostomi</taxon>
        <taxon>Lepidosauria</taxon>
        <taxon>Squamata</taxon>
        <taxon>Bifurcata</taxon>
        <taxon>Unidentata</taxon>
        <taxon>Episquamata</taxon>
        <taxon>Toxicofera</taxon>
        <taxon>Serpentes</taxon>
        <taxon>Colubroidea</taxon>
        <taxon>Elapidae</taxon>
        <taxon>Elapinae</taxon>
        <taxon>Ophiophagus</taxon>
    </lineage>
</organism>
<keyword evidence="9" id="KW-1133">Transmembrane helix</keyword>
<dbReference type="PANTHER" id="PTHR45888:SF10">
    <property type="entry name" value="ZINC FINGER PROTEIN DPF3"/>
    <property type="match status" value="1"/>
</dbReference>
<evidence type="ECO:0000256" key="6">
    <source>
        <dbReference type="ARBA" id="ARBA00023015"/>
    </source>
</evidence>
<protein>
    <recommendedName>
        <fullName evidence="10">DPF1-3 N-terminal domain-containing protein</fullName>
    </recommendedName>
</protein>
<dbReference type="InterPro" id="IPR025750">
    <property type="entry name" value="DPF1-3_N"/>
</dbReference>
<keyword evidence="8" id="KW-0539">Nucleus</keyword>
<accession>V8NPK5</accession>
<evidence type="ECO:0000256" key="1">
    <source>
        <dbReference type="ARBA" id="ARBA00004123"/>
    </source>
</evidence>
<dbReference type="GO" id="GO:0008270">
    <property type="term" value="F:zinc ion binding"/>
    <property type="evidence" value="ECO:0007669"/>
    <property type="project" value="UniProtKB-KW"/>
</dbReference>
<keyword evidence="7" id="KW-0804">Transcription</keyword>
<comment type="subcellular location">
    <subcellularLocation>
        <location evidence="1">Nucleus</location>
    </subcellularLocation>
</comment>
<feature type="non-terminal residue" evidence="11">
    <location>
        <position position="286"/>
    </location>
</feature>
<keyword evidence="9" id="KW-0812">Transmembrane</keyword>
<feature type="transmembrane region" description="Helical" evidence="9">
    <location>
        <begin position="55"/>
        <end position="79"/>
    </location>
</feature>
<keyword evidence="6" id="KW-0805">Transcription regulation</keyword>
<reference evidence="11 12" key="1">
    <citation type="journal article" date="2013" name="Proc. Natl. Acad. Sci. U.S.A.">
        <title>The king cobra genome reveals dynamic gene evolution and adaptation in the snake venom system.</title>
        <authorList>
            <person name="Vonk F.J."/>
            <person name="Casewell N.R."/>
            <person name="Henkel C.V."/>
            <person name="Heimberg A.M."/>
            <person name="Jansen H.J."/>
            <person name="McCleary R.J."/>
            <person name="Kerkkamp H.M."/>
            <person name="Vos R.A."/>
            <person name="Guerreiro I."/>
            <person name="Calvete J.J."/>
            <person name="Wuster W."/>
            <person name="Woods A.E."/>
            <person name="Logan J.M."/>
            <person name="Harrison R.A."/>
            <person name="Castoe T.A."/>
            <person name="de Koning A.P."/>
            <person name="Pollock D.D."/>
            <person name="Yandell M."/>
            <person name="Calderon D."/>
            <person name="Renjifo C."/>
            <person name="Currier R.B."/>
            <person name="Salgado D."/>
            <person name="Pla D."/>
            <person name="Sanz L."/>
            <person name="Hyder A.S."/>
            <person name="Ribeiro J.M."/>
            <person name="Arntzen J.W."/>
            <person name="van den Thillart G.E."/>
            <person name="Boetzer M."/>
            <person name="Pirovano W."/>
            <person name="Dirks R.P."/>
            <person name="Spaink H.P."/>
            <person name="Duboule D."/>
            <person name="McGlinn E."/>
            <person name="Kini R.M."/>
            <person name="Richardson M.K."/>
        </authorList>
    </citation>
    <scope>NUCLEOTIDE SEQUENCE</scope>
    <source>
        <tissue evidence="11">Blood</tissue>
    </source>
</reference>
<keyword evidence="3" id="KW-0677">Repeat</keyword>
<evidence type="ECO:0000256" key="8">
    <source>
        <dbReference type="ARBA" id="ARBA00023242"/>
    </source>
</evidence>
<comment type="caution">
    <text evidence="11">The sequence shown here is derived from an EMBL/GenBank/DDBJ whole genome shotgun (WGS) entry which is preliminary data.</text>
</comment>
<evidence type="ECO:0000256" key="7">
    <source>
        <dbReference type="ARBA" id="ARBA00023163"/>
    </source>
</evidence>
<dbReference type="PANTHER" id="PTHR45888">
    <property type="entry name" value="HL01030P-RELATED"/>
    <property type="match status" value="1"/>
</dbReference>
<keyword evidence="9" id="KW-0472">Membrane</keyword>
<dbReference type="EMBL" id="AZIM01002346">
    <property type="protein sequence ID" value="ETE64224.1"/>
    <property type="molecule type" value="Genomic_DNA"/>
</dbReference>
<evidence type="ECO:0000256" key="3">
    <source>
        <dbReference type="ARBA" id="ARBA00022737"/>
    </source>
</evidence>
<gene>
    <name evidence="11" type="ORF">L345_10008</name>
</gene>
<sequence>MKSKEALVQHMGKENLLIELCDMWYEGTLGRRCDGTQATTIPLVKKGVRGSLDRMLTIILFLDAAVLLGSASGVTFYLVPYIFNYVYLEMLRIMLQVILHIIVIASHSDSVIWSLMGKSSILVGPSQFSGMSLPLQLSVEVGLMPRAQNTAAHLGDQFYKEAIEHCRSYNSRLCAERSVRLPFLDSQTGVAQNNCYIWMEKRHRGPDYDKCGIKSVVTIFLVQHEFLFSLLLRCNHGQLGLPRLISQLSRPIDEEQLTLCVRAHEKAEYRNLIPQIKAVFHGEQFR</sequence>
<dbReference type="Proteomes" id="UP000018936">
    <property type="component" value="Unassembled WGS sequence"/>
</dbReference>
<keyword evidence="12" id="KW-1185">Reference proteome</keyword>
<feature type="non-terminal residue" evidence="11">
    <location>
        <position position="1"/>
    </location>
</feature>
<keyword evidence="5" id="KW-0862">Zinc</keyword>
<feature type="transmembrane region" description="Helical" evidence="9">
    <location>
        <begin position="85"/>
        <end position="106"/>
    </location>
</feature>
<evidence type="ECO:0000256" key="2">
    <source>
        <dbReference type="ARBA" id="ARBA00022723"/>
    </source>
</evidence>
<keyword evidence="2" id="KW-0479">Metal-binding</keyword>
<proteinExistence type="predicted"/>